<evidence type="ECO:0000313" key="2">
    <source>
        <dbReference type="EMBL" id="SNR60349.1"/>
    </source>
</evidence>
<dbReference type="Gene3D" id="3.40.50.10770">
    <property type="entry name" value="Hypothetical protein VC1899 like domain (Restriction endonuclease-like)"/>
    <property type="match status" value="1"/>
</dbReference>
<dbReference type="Pfam" id="PF09002">
    <property type="entry name" value="Card1_endonuc"/>
    <property type="match status" value="1"/>
</dbReference>
<gene>
    <name evidence="2" type="ORF">SAMN06265340_101124</name>
</gene>
<accession>A0A238XQT9</accession>
<organism evidence="2 3">
    <name type="scientific">Desulfurobacterium atlanticum</name>
    <dbReference type="NCBI Taxonomy" id="240169"/>
    <lineage>
        <taxon>Bacteria</taxon>
        <taxon>Pseudomonadati</taxon>
        <taxon>Aquificota</taxon>
        <taxon>Aquificia</taxon>
        <taxon>Desulfurobacteriales</taxon>
        <taxon>Desulfurobacteriaceae</taxon>
        <taxon>Desulfurobacterium</taxon>
    </lineage>
</organism>
<proteinExistence type="predicted"/>
<dbReference type="RefSeq" id="WP_089322162.1">
    <property type="nucleotide sequence ID" value="NZ_FZOB01000001.1"/>
</dbReference>
<dbReference type="OrthoDB" id="8477283at2"/>
<dbReference type="InterPro" id="IPR015093">
    <property type="entry name" value="Card1_endonucl_dom"/>
</dbReference>
<dbReference type="InterPro" id="IPR011335">
    <property type="entry name" value="Restrct_endonuc-II-like"/>
</dbReference>
<dbReference type="Proteomes" id="UP000198405">
    <property type="component" value="Unassembled WGS sequence"/>
</dbReference>
<keyword evidence="3" id="KW-1185">Reference proteome</keyword>
<feature type="domain" description="Card1 endonuclease" evidence="1">
    <location>
        <begin position="210"/>
        <end position="299"/>
    </location>
</feature>
<evidence type="ECO:0000313" key="3">
    <source>
        <dbReference type="Proteomes" id="UP000198405"/>
    </source>
</evidence>
<dbReference type="Gene3D" id="3.40.1350.10">
    <property type="match status" value="1"/>
</dbReference>
<sequence>MKEFLISPVSTQTFPIVVSALSLLPEKVILLSTSQMKKFESFIKNVLTYKGIDVEVRYINPYSRESILKAVEDINSTKLLLNCGTKYTSFILFDRFGKDALLYYTPDGKIINFEGKTVLKVKPDIVDVELHSAMYGFKIEEEISEINTIFYRKKMTNYIGINFKKLSTFMKKAFETGYFTKDTPHEFISLALKHNIIKRSGKTFPVIDRNYIGGKWFEEFLFLKLTEKDFFDIHIGVKLSWYNSSITNEIDVIAVKNNRLYLFSCKTGKINNLTFKHIYELHELTKRVGGDFGKGYLCVASPSIYDKPPELEKFPNAPRQPYNPNLPEWKDYFKTPEGKRYRNIHRNSSSFTFLKRRANLLDITVLTIEEIIGNQI</sequence>
<evidence type="ECO:0000259" key="1">
    <source>
        <dbReference type="Pfam" id="PF09002"/>
    </source>
</evidence>
<dbReference type="EMBL" id="FZOB01000001">
    <property type="protein sequence ID" value="SNR60349.1"/>
    <property type="molecule type" value="Genomic_DNA"/>
</dbReference>
<dbReference type="AlphaFoldDB" id="A0A238XQT9"/>
<protein>
    <recommendedName>
        <fullName evidence="1">Card1 endonuclease domain-containing protein</fullName>
    </recommendedName>
</protein>
<dbReference type="GO" id="GO:0003676">
    <property type="term" value="F:nucleic acid binding"/>
    <property type="evidence" value="ECO:0007669"/>
    <property type="project" value="InterPro"/>
</dbReference>
<name>A0A238XQT9_9BACT</name>
<reference evidence="3" key="1">
    <citation type="submission" date="2017-06" db="EMBL/GenBank/DDBJ databases">
        <authorList>
            <person name="Varghese N."/>
            <person name="Submissions S."/>
        </authorList>
    </citation>
    <scope>NUCLEOTIDE SEQUENCE [LARGE SCALE GENOMIC DNA]</scope>
    <source>
        <strain evidence="3">DSM 15668</strain>
    </source>
</reference>
<dbReference type="InterPro" id="IPR011856">
    <property type="entry name" value="tRNA_endonuc-like_dom_sf"/>
</dbReference>
<dbReference type="SUPFAM" id="SSF52980">
    <property type="entry name" value="Restriction endonuclease-like"/>
    <property type="match status" value="1"/>
</dbReference>